<evidence type="ECO:0000313" key="1">
    <source>
        <dbReference type="EMBL" id="KAI3805324.1"/>
    </source>
</evidence>
<reference evidence="1 2" key="2">
    <citation type="journal article" date="2022" name="Mol. Ecol. Resour.">
        <title>The genomes of chicory, endive, great burdock and yacon provide insights into Asteraceae paleo-polyploidization history and plant inulin production.</title>
        <authorList>
            <person name="Fan W."/>
            <person name="Wang S."/>
            <person name="Wang H."/>
            <person name="Wang A."/>
            <person name="Jiang F."/>
            <person name="Liu H."/>
            <person name="Zhao H."/>
            <person name="Xu D."/>
            <person name="Zhang Y."/>
        </authorList>
    </citation>
    <scope>NUCLEOTIDE SEQUENCE [LARGE SCALE GENOMIC DNA]</scope>
    <source>
        <strain evidence="2">cv. Yunnan</strain>
        <tissue evidence="1">Leaves</tissue>
    </source>
</reference>
<sequence>MVNVFQTTDANVRTTTKPHKLQYAAEYRFVDNSVSKPVGAALIAPMAKNVVVVGSAATVQSTCSKCSGCESKPQSAPVCSVKVDNDEIVLYKHHNQIVFDELHKSLPIITDLKEAEKVLNEKIEALTNDLATMTDIKNVLVIQQEDLLVKLSKAKSEHVEAKVHIDKYEFSSKAVEKLLDFQVHSKVKSGLGYYVIPHPFNGNFTCSLEHKVDVKHLLDFPLSEDPILSTSKPEEETRSEDERVESIRQNVGEFVLREKVVSVRLKDWDAYHLMRMISCTFLKMFLFM</sequence>
<accession>A0ACB9IBJ0</accession>
<gene>
    <name evidence="1" type="ORF">L1987_27590</name>
</gene>
<dbReference type="EMBL" id="CM042026">
    <property type="protein sequence ID" value="KAI3805324.1"/>
    <property type="molecule type" value="Genomic_DNA"/>
</dbReference>
<evidence type="ECO:0000313" key="2">
    <source>
        <dbReference type="Proteomes" id="UP001056120"/>
    </source>
</evidence>
<name>A0ACB9IBJ0_9ASTR</name>
<keyword evidence="2" id="KW-1185">Reference proteome</keyword>
<protein>
    <submittedName>
        <fullName evidence="1">Uncharacterized protein</fullName>
    </submittedName>
</protein>
<organism evidence="1 2">
    <name type="scientific">Smallanthus sonchifolius</name>
    <dbReference type="NCBI Taxonomy" id="185202"/>
    <lineage>
        <taxon>Eukaryota</taxon>
        <taxon>Viridiplantae</taxon>
        <taxon>Streptophyta</taxon>
        <taxon>Embryophyta</taxon>
        <taxon>Tracheophyta</taxon>
        <taxon>Spermatophyta</taxon>
        <taxon>Magnoliopsida</taxon>
        <taxon>eudicotyledons</taxon>
        <taxon>Gunneridae</taxon>
        <taxon>Pentapetalae</taxon>
        <taxon>asterids</taxon>
        <taxon>campanulids</taxon>
        <taxon>Asterales</taxon>
        <taxon>Asteraceae</taxon>
        <taxon>Asteroideae</taxon>
        <taxon>Heliantheae alliance</taxon>
        <taxon>Millerieae</taxon>
        <taxon>Smallanthus</taxon>
    </lineage>
</organism>
<comment type="caution">
    <text evidence="1">The sequence shown here is derived from an EMBL/GenBank/DDBJ whole genome shotgun (WGS) entry which is preliminary data.</text>
</comment>
<reference evidence="2" key="1">
    <citation type="journal article" date="2022" name="Mol. Ecol. Resour.">
        <title>The genomes of chicory, endive, great burdock and yacon provide insights into Asteraceae palaeo-polyploidization history and plant inulin production.</title>
        <authorList>
            <person name="Fan W."/>
            <person name="Wang S."/>
            <person name="Wang H."/>
            <person name="Wang A."/>
            <person name="Jiang F."/>
            <person name="Liu H."/>
            <person name="Zhao H."/>
            <person name="Xu D."/>
            <person name="Zhang Y."/>
        </authorList>
    </citation>
    <scope>NUCLEOTIDE SEQUENCE [LARGE SCALE GENOMIC DNA]</scope>
    <source>
        <strain evidence="2">cv. Yunnan</strain>
    </source>
</reference>
<proteinExistence type="predicted"/>
<dbReference type="Proteomes" id="UP001056120">
    <property type="component" value="Linkage Group LG09"/>
</dbReference>